<evidence type="ECO:0000313" key="1">
    <source>
        <dbReference type="EMBL" id="AII08638.1"/>
    </source>
</evidence>
<dbReference type="NCBIfam" id="TIGR01509">
    <property type="entry name" value="HAD-SF-IA-v3"/>
    <property type="match status" value="1"/>
</dbReference>
<dbReference type="InterPro" id="IPR036412">
    <property type="entry name" value="HAD-like_sf"/>
</dbReference>
<reference evidence="1 2" key="1">
    <citation type="submission" date="2014-07" db="EMBL/GenBank/DDBJ databases">
        <title>Genome Sequence of Rhodococcus opacus Strain R7, a Biodegrader of Mono- and Polycyclic Aromatic Hydrocarbons.</title>
        <authorList>
            <person name="Di Gennaro P."/>
            <person name="Zampolli J."/>
            <person name="Presti I."/>
            <person name="Cappelletti M."/>
            <person name="D'Ursi P."/>
            <person name="Orro A."/>
            <person name="Mezzelani A."/>
            <person name="Milanesi L."/>
        </authorList>
    </citation>
    <scope>NUCLEOTIDE SEQUENCE [LARGE SCALE GENOMIC DNA]</scope>
    <source>
        <strain evidence="1 2">R7</strain>
    </source>
</reference>
<dbReference type="InterPro" id="IPR023214">
    <property type="entry name" value="HAD_sf"/>
</dbReference>
<organism evidence="1 2">
    <name type="scientific">Rhodococcus opacus</name>
    <name type="common">Nocardia opaca</name>
    <dbReference type="NCBI Taxonomy" id="37919"/>
    <lineage>
        <taxon>Bacteria</taxon>
        <taxon>Bacillati</taxon>
        <taxon>Actinomycetota</taxon>
        <taxon>Actinomycetes</taxon>
        <taxon>Mycobacteriales</taxon>
        <taxon>Nocardiaceae</taxon>
        <taxon>Rhodococcus</taxon>
    </lineage>
</organism>
<dbReference type="SFLD" id="SFLDG01129">
    <property type="entry name" value="C1.5:_HAD__Beta-PGM__Phosphata"/>
    <property type="match status" value="1"/>
</dbReference>
<dbReference type="Pfam" id="PF00702">
    <property type="entry name" value="Hydrolase"/>
    <property type="match status" value="1"/>
</dbReference>
<dbReference type="PRINTS" id="PR00413">
    <property type="entry name" value="HADHALOGNASE"/>
</dbReference>
<accession>A0A076ETW6</accession>
<evidence type="ECO:0000313" key="2">
    <source>
        <dbReference type="Proteomes" id="UP000028488"/>
    </source>
</evidence>
<dbReference type="EMBL" id="CP008947">
    <property type="protein sequence ID" value="AII08638.1"/>
    <property type="molecule type" value="Genomic_DNA"/>
</dbReference>
<dbReference type="SUPFAM" id="SSF56784">
    <property type="entry name" value="HAD-like"/>
    <property type="match status" value="1"/>
</dbReference>
<dbReference type="eggNOG" id="COG1011">
    <property type="taxonomic scope" value="Bacteria"/>
</dbReference>
<dbReference type="SFLD" id="SFLDS00003">
    <property type="entry name" value="Haloacid_Dehalogenase"/>
    <property type="match status" value="1"/>
</dbReference>
<dbReference type="PANTHER" id="PTHR46649:SF4">
    <property type="entry name" value="HALOACID DEHALOGENASE-LIKE HYDROLASE (HAD) SUPERFAMILY PROTEIN"/>
    <property type="match status" value="1"/>
</dbReference>
<sequence>MASDLTEFDAVIFDFSGTLFRLEEDESWMSDLTDHEGEPFDLHQQAELMRRMTAPVGQTVEMDAAEHHAWTNRDLDPRFHRQAYLDVLRKSGVAHEDQAVGLYERVIDPGCWSAYPDTAEVLASLKDRGIKVAVLSNIAFDIRPAFADLGVEHLVDAFVLSFEVGAIKPDPKIFEHALAALGSEPERTLMIGDSEEADGAARKVGCAFALVEPVPLAERPDGLRNALSAFGL</sequence>
<dbReference type="Proteomes" id="UP000028488">
    <property type="component" value="Chromosome"/>
</dbReference>
<dbReference type="RefSeq" id="WP_037226017.1">
    <property type="nucleotide sequence ID" value="NZ_CP008947.1"/>
</dbReference>
<dbReference type="PANTHER" id="PTHR46649">
    <property type="match status" value="1"/>
</dbReference>
<dbReference type="Gene3D" id="3.40.50.1000">
    <property type="entry name" value="HAD superfamily/HAD-like"/>
    <property type="match status" value="1"/>
</dbReference>
<protein>
    <submittedName>
        <fullName evidence="1">Haloacid dehalogenase</fullName>
    </submittedName>
</protein>
<dbReference type="InterPro" id="IPR006439">
    <property type="entry name" value="HAD-SF_hydro_IA"/>
</dbReference>
<dbReference type="NCBIfam" id="TIGR01549">
    <property type="entry name" value="HAD-SF-IA-v1"/>
    <property type="match status" value="1"/>
</dbReference>
<dbReference type="AlphaFoldDB" id="A0A076ETW6"/>
<proteinExistence type="predicted"/>
<gene>
    <name evidence="1" type="ORF">EP51_30085</name>
</gene>
<name>A0A076ETW6_RHOOP</name>